<evidence type="ECO:0000256" key="7">
    <source>
        <dbReference type="ARBA" id="ARBA00023134"/>
    </source>
</evidence>
<evidence type="ECO:0000256" key="8">
    <source>
        <dbReference type="HAMAP-Rule" id="MF_03061"/>
    </source>
</evidence>
<evidence type="ECO:0000256" key="1">
    <source>
        <dbReference type="ARBA" id="ARBA00004173"/>
    </source>
</evidence>
<dbReference type="NCBIfam" id="NF009381">
    <property type="entry name" value="PRK12740.1-5"/>
    <property type="match status" value="1"/>
</dbReference>
<dbReference type="HAMAP" id="MF_00054_B">
    <property type="entry name" value="EF_G_EF_2_B"/>
    <property type="match status" value="1"/>
</dbReference>
<dbReference type="PANTHER" id="PTHR43636:SF2">
    <property type="entry name" value="ELONGATION FACTOR G, MITOCHONDRIAL"/>
    <property type="match status" value="1"/>
</dbReference>
<proteinExistence type="inferred from homology"/>
<dbReference type="Pfam" id="PF00679">
    <property type="entry name" value="EFG_C"/>
    <property type="match status" value="1"/>
</dbReference>
<dbReference type="InterPro" id="IPR027417">
    <property type="entry name" value="P-loop_NTPase"/>
</dbReference>
<dbReference type="CDD" id="cd16262">
    <property type="entry name" value="EFG_III"/>
    <property type="match status" value="1"/>
</dbReference>
<dbReference type="InterPro" id="IPR014721">
    <property type="entry name" value="Ribsml_uS5_D2-typ_fold_subgr"/>
</dbReference>
<dbReference type="InterPro" id="IPR035647">
    <property type="entry name" value="EFG_III/V"/>
</dbReference>
<comment type="similarity">
    <text evidence="2">Belongs to the TRAFAC class translation factor GTPase superfamily. Classic translation factor GTPase family. EF-G/EF-2 subfamily.</text>
</comment>
<dbReference type="NCBIfam" id="TIGR00484">
    <property type="entry name" value="EF-G"/>
    <property type="match status" value="1"/>
</dbReference>
<evidence type="ECO:0000259" key="9">
    <source>
        <dbReference type="PROSITE" id="PS51722"/>
    </source>
</evidence>
<name>A0ABM1MXW5_NICVS</name>
<dbReference type="NCBIfam" id="TIGR00231">
    <property type="entry name" value="small_GTP"/>
    <property type="match status" value="1"/>
</dbReference>
<accession>A0ABM1MXW5</accession>
<dbReference type="SUPFAM" id="SSF54211">
    <property type="entry name" value="Ribosomal protein S5 domain 2-like"/>
    <property type="match status" value="1"/>
</dbReference>
<feature type="binding site" evidence="8">
    <location>
        <begin position="53"/>
        <end position="60"/>
    </location>
    <ligand>
        <name>GTP</name>
        <dbReference type="ChEBI" id="CHEBI:37565"/>
    </ligand>
</feature>
<dbReference type="InterPro" id="IPR004540">
    <property type="entry name" value="Transl_elong_EFG/EF2"/>
</dbReference>
<evidence type="ECO:0000313" key="10">
    <source>
        <dbReference type="Proteomes" id="UP000695000"/>
    </source>
</evidence>
<sequence>MTILNLLKSPHRFNKLTGYVKSISEISKCMNSNGTKYAEHMQIDKIRNIGISAHIDSGKTTLTERILFYTGRIQEMHEVKGKDNVGAVMDSMELERQRGITIQSAATYTVWKDHNINIIDTPGHVDFTVEVERALRVLDGAILVLCSVGGVQSQSLTVNRQMKRYSVPCLAFINKLDRMGANPYRVLSQLRSKMNHNAAFIQLPIGVESNCKGLVDLIEQKAIYFEGAYGEELRYDEIPQDMRTESSERRHELIEHLSNADEILGEMFLEEKAIGENDIKEAVRRTCLKRTFTPVLVGTALKNKGIQPLLDAVLRYLPNPGEVMNTALKESPGKEPIKIDLDPSRNDVNPFVALAFKLEAGKFGQLTYMRCYQGMLKKGETIFNARTTRKVRISRLVRLHSNTMVDVNEVFAGDIFALFGVDCASGDTFVTDLKQELSLESIYVPDPVVSMSINPSNSKDRDNFSKAVARFTKEDPTFHFYFDNDNKETIVSGMGELHLEIYAQRMEREYNCPVVLGKPKVAFRETLVNPCEFDYLHKKQSGGQGQFARVCGILEPLPPQKNTLLEFTDETVGTNVPKQFVPGVKRGYHALAEKGLLTGNKLSGLKFRLIDGAHHIVDSSELAFFLAAQGAIKEVFENGIWQVLEPIMAVEVTAPDEFQGALITQLNKRHGIVTGSDGTEGWCTIYAEVPLNDMFGYAGELRSSTQGKGEFSMDYSRYSPCSQELQDKLIDEYQRSMGLLPDKDKAKKKGKN</sequence>
<feature type="binding site" evidence="8">
    <location>
        <begin position="174"/>
        <end position="177"/>
    </location>
    <ligand>
        <name>GTP</name>
        <dbReference type="ChEBI" id="CHEBI:37565"/>
    </ligand>
</feature>
<organism evidence="10 11">
    <name type="scientific">Nicrophorus vespilloides</name>
    <name type="common">Boreal carrion beetle</name>
    <dbReference type="NCBI Taxonomy" id="110193"/>
    <lineage>
        <taxon>Eukaryota</taxon>
        <taxon>Metazoa</taxon>
        <taxon>Ecdysozoa</taxon>
        <taxon>Arthropoda</taxon>
        <taxon>Hexapoda</taxon>
        <taxon>Insecta</taxon>
        <taxon>Pterygota</taxon>
        <taxon>Neoptera</taxon>
        <taxon>Endopterygota</taxon>
        <taxon>Coleoptera</taxon>
        <taxon>Polyphaga</taxon>
        <taxon>Staphyliniformia</taxon>
        <taxon>Silphidae</taxon>
        <taxon>Nicrophorinae</taxon>
        <taxon>Nicrophorus</taxon>
    </lineage>
</organism>
<keyword evidence="4 8" id="KW-0251">Elongation factor</keyword>
<dbReference type="InterPro" id="IPR005517">
    <property type="entry name" value="Transl_elong_EFG/EF2_IV"/>
</dbReference>
<protein>
    <recommendedName>
        <fullName evidence="8">Elongation factor G, mitochondrial</fullName>
        <shortName evidence="8">EF-Gmt</shortName>
    </recommendedName>
    <alternativeName>
        <fullName evidence="8">Elongation factor G 1, mitochondrial</fullName>
        <shortName evidence="8">mEF-G 1</shortName>
    </alternativeName>
    <alternativeName>
        <fullName evidence="8">Elongation factor G1</fullName>
    </alternativeName>
</protein>
<keyword evidence="7 8" id="KW-0342">GTP-binding</keyword>
<dbReference type="SUPFAM" id="SSF50447">
    <property type="entry name" value="Translation proteins"/>
    <property type="match status" value="1"/>
</dbReference>
<keyword evidence="3 8" id="KW-0547">Nucleotide-binding</keyword>
<dbReference type="InterPro" id="IPR035649">
    <property type="entry name" value="EFG_V"/>
</dbReference>
<dbReference type="CDD" id="cd01886">
    <property type="entry name" value="EF-G"/>
    <property type="match status" value="1"/>
</dbReference>
<dbReference type="CDD" id="cd04097">
    <property type="entry name" value="mtEFG1_C"/>
    <property type="match status" value="1"/>
</dbReference>
<dbReference type="Gene3D" id="2.40.30.10">
    <property type="entry name" value="Translation factors"/>
    <property type="match status" value="1"/>
</dbReference>
<dbReference type="Gene3D" id="3.30.70.870">
    <property type="entry name" value="Elongation Factor G (Translational Gtpase), domain 3"/>
    <property type="match status" value="1"/>
</dbReference>
<dbReference type="SMART" id="SM00838">
    <property type="entry name" value="EFG_C"/>
    <property type="match status" value="1"/>
</dbReference>
<comment type="function">
    <text evidence="8">Mitochondrial GTPase that catalyzes the GTP-dependent ribosomal translocation step during translation elongation. During this step, the ribosome changes from the pre-translocational (PRE) to the post-translocational (POST) state as the newly formed A-site-bound peptidyl-tRNA and P-site-bound deacylated tRNA move to the P and E sites, respectively. Catalyzes the coordinated movement of the two tRNA molecules, the mRNA and conformational changes in the ribosome.</text>
</comment>
<dbReference type="PANTHER" id="PTHR43636">
    <property type="entry name" value="ELONGATION FACTOR G, MITOCHONDRIAL"/>
    <property type="match status" value="1"/>
</dbReference>
<dbReference type="PRINTS" id="PR00315">
    <property type="entry name" value="ELONGATNFCT"/>
</dbReference>
<dbReference type="InterPro" id="IPR047872">
    <property type="entry name" value="EFG_IV"/>
</dbReference>
<dbReference type="GeneID" id="108564792"/>
<dbReference type="InterPro" id="IPR041095">
    <property type="entry name" value="EFG_II"/>
</dbReference>
<dbReference type="Pfam" id="PF14492">
    <property type="entry name" value="EFG_III"/>
    <property type="match status" value="1"/>
</dbReference>
<dbReference type="Gene3D" id="3.30.70.240">
    <property type="match status" value="1"/>
</dbReference>
<feature type="binding site" evidence="8">
    <location>
        <begin position="120"/>
        <end position="124"/>
    </location>
    <ligand>
        <name>GTP</name>
        <dbReference type="ChEBI" id="CHEBI:37565"/>
    </ligand>
</feature>
<dbReference type="Pfam" id="PF03764">
    <property type="entry name" value="EFG_IV"/>
    <property type="match status" value="1"/>
</dbReference>
<dbReference type="SMART" id="SM00889">
    <property type="entry name" value="EFG_IV"/>
    <property type="match status" value="1"/>
</dbReference>
<dbReference type="Pfam" id="PF03144">
    <property type="entry name" value="GTP_EFTU_D2"/>
    <property type="match status" value="1"/>
</dbReference>
<comment type="pathway">
    <text evidence="8">Protein biosynthesis; polypeptide chain elongation.</text>
</comment>
<dbReference type="InterPro" id="IPR004161">
    <property type="entry name" value="EFTu-like_2"/>
</dbReference>
<dbReference type="InterPro" id="IPR009000">
    <property type="entry name" value="Transl_B-barrel_sf"/>
</dbReference>
<dbReference type="InterPro" id="IPR000795">
    <property type="entry name" value="T_Tr_GTP-bd_dom"/>
</dbReference>
<dbReference type="PROSITE" id="PS51722">
    <property type="entry name" value="G_TR_2"/>
    <property type="match status" value="1"/>
</dbReference>
<dbReference type="InterPro" id="IPR000640">
    <property type="entry name" value="EFG_V-like"/>
</dbReference>
<evidence type="ECO:0000256" key="3">
    <source>
        <dbReference type="ARBA" id="ARBA00022741"/>
    </source>
</evidence>
<dbReference type="InterPro" id="IPR031157">
    <property type="entry name" value="G_TR_CS"/>
</dbReference>
<dbReference type="InterPro" id="IPR020568">
    <property type="entry name" value="Ribosomal_Su5_D2-typ_SF"/>
</dbReference>
<evidence type="ECO:0000256" key="2">
    <source>
        <dbReference type="ARBA" id="ARBA00005870"/>
    </source>
</evidence>
<dbReference type="PROSITE" id="PS00301">
    <property type="entry name" value="G_TR_1"/>
    <property type="match status" value="1"/>
</dbReference>
<dbReference type="CDD" id="cd04091">
    <property type="entry name" value="mtEFG1_II_like"/>
    <property type="match status" value="1"/>
</dbReference>
<dbReference type="RefSeq" id="XP_017779415.1">
    <property type="nucleotide sequence ID" value="XM_017923926.1"/>
</dbReference>
<dbReference type="SUPFAM" id="SSF52540">
    <property type="entry name" value="P-loop containing nucleoside triphosphate hydrolases"/>
    <property type="match status" value="1"/>
</dbReference>
<dbReference type="InterPro" id="IPR005225">
    <property type="entry name" value="Small_GTP-bd"/>
</dbReference>
<dbReference type="CDD" id="cd01434">
    <property type="entry name" value="EFG_mtEFG1_IV"/>
    <property type="match status" value="1"/>
</dbReference>
<comment type="similarity">
    <text evidence="8">Belongs to the GTP-binding elongation factor family. EF-G/EF-2 subfamily.</text>
</comment>
<keyword evidence="10" id="KW-1185">Reference proteome</keyword>
<dbReference type="Proteomes" id="UP000695000">
    <property type="component" value="Unplaced"/>
</dbReference>
<dbReference type="GO" id="GO:0003746">
    <property type="term" value="F:translation elongation factor activity"/>
    <property type="evidence" value="ECO:0007669"/>
    <property type="project" value="UniProtKB-KW"/>
</dbReference>
<dbReference type="SUPFAM" id="SSF54980">
    <property type="entry name" value="EF-G C-terminal domain-like"/>
    <property type="match status" value="2"/>
</dbReference>
<feature type="domain" description="Tr-type G" evidence="9">
    <location>
        <begin position="44"/>
        <end position="321"/>
    </location>
</feature>
<keyword evidence="6 8" id="KW-0496">Mitochondrion</keyword>
<reference evidence="11" key="1">
    <citation type="submission" date="2025-08" db="UniProtKB">
        <authorList>
            <consortium name="RefSeq"/>
        </authorList>
    </citation>
    <scope>IDENTIFICATION</scope>
    <source>
        <tissue evidence="11">Whole Larva</tissue>
    </source>
</reference>
<keyword evidence="5 8" id="KW-0648">Protein biosynthesis</keyword>
<evidence type="ECO:0000256" key="4">
    <source>
        <dbReference type="ARBA" id="ARBA00022768"/>
    </source>
</evidence>
<evidence type="ECO:0000313" key="11">
    <source>
        <dbReference type="RefSeq" id="XP_017779415.1"/>
    </source>
</evidence>
<dbReference type="Gene3D" id="3.30.230.10">
    <property type="match status" value="1"/>
</dbReference>
<dbReference type="Gene3D" id="3.40.50.300">
    <property type="entry name" value="P-loop containing nucleotide triphosphate hydrolases"/>
    <property type="match status" value="1"/>
</dbReference>
<dbReference type="Pfam" id="PF00009">
    <property type="entry name" value="GTP_EFTU"/>
    <property type="match status" value="1"/>
</dbReference>
<evidence type="ECO:0000256" key="5">
    <source>
        <dbReference type="ARBA" id="ARBA00022917"/>
    </source>
</evidence>
<comment type="subcellular location">
    <subcellularLocation>
        <location evidence="1 8">Mitochondrion</location>
    </subcellularLocation>
</comment>
<gene>
    <name evidence="11" type="primary">LOC108564792</name>
</gene>
<dbReference type="InterPro" id="IPR009022">
    <property type="entry name" value="EFG_III"/>
</dbReference>
<evidence type="ECO:0000256" key="6">
    <source>
        <dbReference type="ARBA" id="ARBA00023128"/>
    </source>
</evidence>